<dbReference type="EMBL" id="VNJJ01000001">
    <property type="protein sequence ID" value="TVY04243.1"/>
    <property type="molecule type" value="Genomic_DNA"/>
</dbReference>
<dbReference type="Gene3D" id="3.30.70.360">
    <property type="match status" value="1"/>
</dbReference>
<dbReference type="OrthoDB" id="9776731at2"/>
<feature type="binding site" evidence="1">
    <location>
        <position position="105"/>
    </location>
    <ligand>
        <name>Mn(2+)</name>
        <dbReference type="ChEBI" id="CHEBI:29035"/>
        <label>2</label>
    </ligand>
</feature>
<reference evidence="3 4" key="1">
    <citation type="submission" date="2019-07" db="EMBL/GenBank/DDBJ databases">
        <authorList>
            <person name="Kim J."/>
        </authorList>
    </citation>
    <scope>NUCLEOTIDE SEQUENCE [LARGE SCALE GENOMIC DNA]</scope>
    <source>
        <strain evidence="3 4">G13</strain>
    </source>
</reference>
<feature type="domain" description="Peptidase M20 dimerisation" evidence="2">
    <location>
        <begin position="189"/>
        <end position="282"/>
    </location>
</feature>
<comment type="cofactor">
    <cofactor evidence="1">
        <name>Mn(2+)</name>
        <dbReference type="ChEBI" id="CHEBI:29035"/>
    </cofactor>
    <text evidence="1">The Mn(2+) ion enhances activity.</text>
</comment>
<dbReference type="InterPro" id="IPR017439">
    <property type="entry name" value="Amidohydrolase"/>
</dbReference>
<evidence type="ECO:0000313" key="3">
    <source>
        <dbReference type="EMBL" id="TVY04243.1"/>
    </source>
</evidence>
<keyword evidence="1" id="KW-0479">Metal-binding</keyword>
<dbReference type="NCBIfam" id="TIGR01891">
    <property type="entry name" value="amidohydrolases"/>
    <property type="match status" value="1"/>
</dbReference>
<dbReference type="Gene3D" id="3.40.630.10">
    <property type="entry name" value="Zn peptidases"/>
    <property type="match status" value="1"/>
</dbReference>
<dbReference type="PIRSF" id="PIRSF005962">
    <property type="entry name" value="Pept_M20D_amidohydro"/>
    <property type="match status" value="1"/>
</dbReference>
<sequence length="406" mass="44251">MSARPIADEIKKHADLLLQWRRYLHQHPELSFKEFDTARYIVEQIEAMNLPVTITRPTPTSIVVHLVGASDGPTILLRADIDALPIQEDTDLAFKSAKDGIMHACGHDAHTAILLGVLNIVGQNAEQLKGTIRFVFQAAEEVGGGARELIRTGLLEGVDQAYAIHVSPSIPTGQYGVGYGSLMAAGEAFDVEIWGSGGHAAKPEEANDPINVAIQAITAAKQLLERKTDPLNPKLMSVTYFNAGKNNNVISDRANFGGTLRTLDVDLLQEVKSHLVQTLKHVTALYGADFRIRFETDGLPPGEPPSLALFNHDETTRIAASAIAKNLGKERITTVKPSLTGEDFAFISAIVPSTMVFVGVRNEALDAVYPLHHPKFRIDEAALEYGVAYFLSLLEELTVLERHAEV</sequence>
<feature type="binding site" evidence="1">
    <location>
        <position position="165"/>
    </location>
    <ligand>
        <name>Mn(2+)</name>
        <dbReference type="ChEBI" id="CHEBI:29035"/>
        <label>2</label>
    </ligand>
</feature>
<name>A0A559JWH6_9BACL</name>
<evidence type="ECO:0000313" key="4">
    <source>
        <dbReference type="Proteomes" id="UP000316330"/>
    </source>
</evidence>
<dbReference type="GO" id="GO:0046872">
    <property type="term" value="F:metal ion binding"/>
    <property type="evidence" value="ECO:0007669"/>
    <property type="project" value="UniProtKB-KW"/>
</dbReference>
<dbReference type="RefSeq" id="WP_144697562.1">
    <property type="nucleotide sequence ID" value="NZ_VNJJ01000001.1"/>
</dbReference>
<dbReference type="InterPro" id="IPR002933">
    <property type="entry name" value="Peptidase_M20"/>
</dbReference>
<dbReference type="SUPFAM" id="SSF55031">
    <property type="entry name" value="Bacterial exopeptidase dimerisation domain"/>
    <property type="match status" value="1"/>
</dbReference>
<keyword evidence="1" id="KW-0464">Manganese</keyword>
<feature type="binding site" evidence="1">
    <location>
        <position position="372"/>
    </location>
    <ligand>
        <name>Mn(2+)</name>
        <dbReference type="ChEBI" id="CHEBI:29035"/>
        <label>2</label>
    </ligand>
</feature>
<dbReference type="Pfam" id="PF01546">
    <property type="entry name" value="Peptidase_M20"/>
    <property type="match status" value="1"/>
</dbReference>
<dbReference type="PANTHER" id="PTHR11014:SF63">
    <property type="entry name" value="METALLOPEPTIDASE, PUTATIVE (AFU_ORTHOLOGUE AFUA_6G09600)-RELATED"/>
    <property type="match status" value="1"/>
</dbReference>
<dbReference type="Proteomes" id="UP000316330">
    <property type="component" value="Unassembled WGS sequence"/>
</dbReference>
<keyword evidence="3" id="KW-0378">Hydrolase</keyword>
<accession>A0A559JWH6</accession>
<dbReference type="InterPro" id="IPR011650">
    <property type="entry name" value="Peptidase_M20_dimer"/>
</dbReference>
<dbReference type="AlphaFoldDB" id="A0A559JWH6"/>
<organism evidence="3 4">
    <name type="scientific">Cohnella terricola</name>
    <dbReference type="NCBI Taxonomy" id="1289167"/>
    <lineage>
        <taxon>Bacteria</taxon>
        <taxon>Bacillati</taxon>
        <taxon>Bacillota</taxon>
        <taxon>Bacilli</taxon>
        <taxon>Bacillales</taxon>
        <taxon>Paenibacillaceae</taxon>
        <taxon>Cohnella</taxon>
    </lineage>
</organism>
<protein>
    <submittedName>
        <fullName evidence="3">Amidohydrolase</fullName>
    </submittedName>
</protein>
<dbReference type="SUPFAM" id="SSF53187">
    <property type="entry name" value="Zn-dependent exopeptidases"/>
    <property type="match status" value="1"/>
</dbReference>
<dbReference type="InterPro" id="IPR036264">
    <property type="entry name" value="Bact_exopeptidase_dim_dom"/>
</dbReference>
<evidence type="ECO:0000259" key="2">
    <source>
        <dbReference type="Pfam" id="PF07687"/>
    </source>
</evidence>
<dbReference type="GO" id="GO:0016787">
    <property type="term" value="F:hydrolase activity"/>
    <property type="evidence" value="ECO:0007669"/>
    <property type="project" value="UniProtKB-KW"/>
</dbReference>
<dbReference type="Pfam" id="PF07687">
    <property type="entry name" value="M20_dimer"/>
    <property type="match status" value="1"/>
</dbReference>
<gene>
    <name evidence="3" type="ORF">FPZ45_01195</name>
</gene>
<comment type="caution">
    <text evidence="3">The sequence shown here is derived from an EMBL/GenBank/DDBJ whole genome shotgun (WGS) entry which is preliminary data.</text>
</comment>
<feature type="binding site" evidence="1">
    <location>
        <position position="141"/>
    </location>
    <ligand>
        <name>Mn(2+)</name>
        <dbReference type="ChEBI" id="CHEBI:29035"/>
        <label>2</label>
    </ligand>
</feature>
<evidence type="ECO:0000256" key="1">
    <source>
        <dbReference type="PIRSR" id="PIRSR005962-1"/>
    </source>
</evidence>
<feature type="binding site" evidence="1">
    <location>
        <position position="107"/>
    </location>
    <ligand>
        <name>Mn(2+)</name>
        <dbReference type="ChEBI" id="CHEBI:29035"/>
        <label>2</label>
    </ligand>
</feature>
<keyword evidence="4" id="KW-1185">Reference proteome</keyword>
<proteinExistence type="predicted"/>
<dbReference type="PANTHER" id="PTHR11014">
    <property type="entry name" value="PEPTIDASE M20 FAMILY MEMBER"/>
    <property type="match status" value="1"/>
</dbReference>